<proteinExistence type="predicted"/>
<feature type="compositionally biased region" description="Basic and acidic residues" evidence="1">
    <location>
        <begin position="75"/>
        <end position="89"/>
    </location>
</feature>
<feature type="compositionally biased region" description="Low complexity" evidence="1">
    <location>
        <begin position="90"/>
        <end position="102"/>
    </location>
</feature>
<feature type="region of interest" description="Disordered" evidence="1">
    <location>
        <begin position="984"/>
        <end position="1034"/>
    </location>
</feature>
<dbReference type="OrthoDB" id="2138148at2759"/>
<name>A0A507FPR9_9FUNG</name>
<evidence type="ECO:0008006" key="4">
    <source>
        <dbReference type="Google" id="ProtNLM"/>
    </source>
</evidence>
<protein>
    <recommendedName>
        <fullName evidence="4">WH2 domain-containing protein</fullName>
    </recommendedName>
</protein>
<sequence length="1070" mass="114252">MEQRTPLNLMRSSRLRRDSNSRESLPDASWEKDRERRGETQALDPPRTSSNNSGVPASNSHNSRRDSSGVGSPNSRRDSSNIPNRRESSLRANNNSASSISSPVERTRSFSRSKPSATGELREPPSRKGSLARIAHEGRGSLYLTAEDIQKEAADSPGPLIIPSHDRNRSNASDRQSMYGGGVLERHGSDPAIYRRVSKDSNGTVLTPLRPPAVLERPPSWMLGEEEDFEIEEPESYTVTLKSDDDDVKLAPLKKKSVENLSVSEDELTKKKNRISRASALLILHELTLAPTGDTYVLNPKRSPVLTEETFESLDIPPPPPANMNLKVAPQRLHSKSAPGQAPAPPPPPPPPPTLNGGIQKAAQGFTVPPPPPPPVRTADGKVMTASQLLPPPPPPPPPLLTSTAPPPAPNLPPQSRDRSPQPIRASMSPQLSTTSIPPPPPPPPPPGLLQKEVSITSMPTPPPLPAFSSRISMVPPPPPPPPLGTQISRQSTIPPPPPPPLPHSLPLPPGTANAKFPYAYSTNISYVGPPSLPPPPPPPTTTASGSVPPPPPPPPPLSFELAGKAPPPAPPPPPPPFESLVGVSVPPPPPPPPFVGGPPPPPPPPGGSAPPPPPPPPGGSAPPPPPPPAPGGSAPPLPATAPTTPKATPKASSGDSQNELMNALKDPNLRKKLRKRAETAPSSTDAAAKLAAATAAAAAPIDPKILEEAQRQELFIELLQYMEAPNGNVEELMEKTKTSTNTCRSFIYTLVRKRWLQGYRILDETNEKSAAPITVWPGREWMAAIELPNILAKDVSAMESVMVGQVSLYRFDNTLRRHLLDNIILCKTSHFPKEVAPFSEVEPTKDSSLENRKKWDEWSSRKLAYEQGDYPQYNLTFQKLKQNNTTLLATFNSLELTLEQMRGMGTLLHQIFDGLTVPQLRKIVESIPSKIKDVAKNLQKTTGIIVQDQGLKLTPEFLKQMNLDGDMTFQLTSKANGTHSLEAVSPKTENSSSAGGGGLSTGAPSTSAATNMSTGTPASPSTPGSPISNNNAGGNLTMGGVPVNVLIPLLKKSISNAEEKAARRRTYNG</sequence>
<feature type="compositionally biased region" description="Pro residues" evidence="1">
    <location>
        <begin position="390"/>
        <end position="413"/>
    </location>
</feature>
<feature type="compositionally biased region" description="Polar residues" evidence="1">
    <location>
        <begin position="651"/>
        <end position="661"/>
    </location>
</feature>
<comment type="caution">
    <text evidence="2">The sequence shown here is derived from an EMBL/GenBank/DDBJ whole genome shotgun (WGS) entry which is preliminary data.</text>
</comment>
<evidence type="ECO:0000256" key="1">
    <source>
        <dbReference type="SAM" id="MobiDB-lite"/>
    </source>
</evidence>
<dbReference type="EMBL" id="QEAP01000006">
    <property type="protein sequence ID" value="TPX78263.1"/>
    <property type="molecule type" value="Genomic_DNA"/>
</dbReference>
<dbReference type="InterPro" id="IPR051425">
    <property type="entry name" value="Formin_Homology"/>
</dbReference>
<evidence type="ECO:0000313" key="2">
    <source>
        <dbReference type="EMBL" id="TPX78263.1"/>
    </source>
</evidence>
<accession>A0A507FPR9</accession>
<feature type="compositionally biased region" description="Pro residues" evidence="1">
    <location>
        <begin position="548"/>
        <end position="558"/>
    </location>
</feature>
<feature type="compositionally biased region" description="Pro residues" evidence="1">
    <location>
        <begin position="531"/>
        <end position="541"/>
    </location>
</feature>
<feature type="compositionally biased region" description="Pro residues" evidence="1">
    <location>
        <begin position="342"/>
        <end position="354"/>
    </location>
</feature>
<dbReference type="AlphaFoldDB" id="A0A507FPR9"/>
<feature type="compositionally biased region" description="Low complexity" evidence="1">
    <location>
        <begin position="641"/>
        <end position="650"/>
    </location>
</feature>
<feature type="compositionally biased region" description="Pro residues" evidence="1">
    <location>
        <begin position="494"/>
        <end position="510"/>
    </location>
</feature>
<feature type="compositionally biased region" description="Basic and acidic residues" evidence="1">
    <location>
        <begin position="15"/>
        <end position="39"/>
    </location>
</feature>
<dbReference type="PANTHER" id="PTHR45725">
    <property type="entry name" value="FORMIN HOMOLOGY 2 FAMILY MEMBER"/>
    <property type="match status" value="1"/>
</dbReference>
<feature type="compositionally biased region" description="Pro residues" evidence="1">
    <location>
        <begin position="586"/>
        <end position="640"/>
    </location>
</feature>
<feature type="compositionally biased region" description="Low complexity" evidence="1">
    <location>
        <begin position="1002"/>
        <end position="1027"/>
    </location>
</feature>
<reference evidence="2 3" key="1">
    <citation type="journal article" date="2019" name="Sci. Rep.">
        <title>Comparative genomics of chytrid fungi reveal insights into the obligate biotrophic and pathogenic lifestyle of Synchytrium endobioticum.</title>
        <authorList>
            <person name="van de Vossenberg B.T.L.H."/>
            <person name="Warris S."/>
            <person name="Nguyen H.D.T."/>
            <person name="van Gent-Pelzer M.P.E."/>
            <person name="Joly D.L."/>
            <person name="van de Geest H.C."/>
            <person name="Bonants P.J.M."/>
            <person name="Smith D.S."/>
            <person name="Levesque C.A."/>
            <person name="van der Lee T.A.J."/>
        </authorList>
    </citation>
    <scope>NUCLEOTIDE SEQUENCE [LARGE SCALE GENOMIC DNA]</scope>
    <source>
        <strain evidence="2 3">CBS 675.73</strain>
    </source>
</reference>
<dbReference type="PANTHER" id="PTHR45725:SF1">
    <property type="entry name" value="DISHEVELLED ASSOCIATED ACTIVATOR OF MORPHOGENESIS, ISOFORM D"/>
    <property type="match status" value="1"/>
</dbReference>
<feature type="region of interest" description="Disordered" evidence="1">
    <location>
        <begin position="1"/>
        <end position="211"/>
    </location>
</feature>
<feature type="compositionally biased region" description="Pro residues" evidence="1">
    <location>
        <begin position="566"/>
        <end position="578"/>
    </location>
</feature>
<feature type="compositionally biased region" description="Pro residues" evidence="1">
    <location>
        <begin position="475"/>
        <end position="484"/>
    </location>
</feature>
<organism evidence="2 3">
    <name type="scientific">Chytriomyces confervae</name>
    <dbReference type="NCBI Taxonomy" id="246404"/>
    <lineage>
        <taxon>Eukaryota</taxon>
        <taxon>Fungi</taxon>
        <taxon>Fungi incertae sedis</taxon>
        <taxon>Chytridiomycota</taxon>
        <taxon>Chytridiomycota incertae sedis</taxon>
        <taxon>Chytridiomycetes</taxon>
        <taxon>Chytridiales</taxon>
        <taxon>Chytriomycetaceae</taxon>
        <taxon>Chytriomyces</taxon>
    </lineage>
</organism>
<feature type="compositionally biased region" description="Polar residues" evidence="1">
    <location>
        <begin position="47"/>
        <end position="61"/>
    </location>
</feature>
<feature type="compositionally biased region" description="Pro residues" evidence="1">
    <location>
        <begin position="437"/>
        <end position="448"/>
    </location>
</feature>
<keyword evidence="3" id="KW-1185">Reference proteome</keyword>
<dbReference type="SUPFAM" id="SSF101447">
    <property type="entry name" value="Formin homology 2 domain (FH2 domain)"/>
    <property type="match status" value="1"/>
</dbReference>
<dbReference type="STRING" id="246404.A0A507FPR9"/>
<evidence type="ECO:0000313" key="3">
    <source>
        <dbReference type="Proteomes" id="UP000320333"/>
    </source>
</evidence>
<feature type="region of interest" description="Disordered" evidence="1">
    <location>
        <begin position="332"/>
        <end position="686"/>
    </location>
</feature>
<gene>
    <name evidence="2" type="ORF">CcCBS67573_g00439</name>
</gene>
<dbReference type="Proteomes" id="UP000320333">
    <property type="component" value="Unassembled WGS sequence"/>
</dbReference>